<evidence type="ECO:0000256" key="10">
    <source>
        <dbReference type="ARBA" id="ARBA00048312"/>
    </source>
</evidence>
<evidence type="ECO:0000256" key="5">
    <source>
        <dbReference type="ARBA" id="ARBA00022679"/>
    </source>
</evidence>
<comment type="catalytic activity">
    <reaction evidence="9">
        <text>L-threonyl-[protein] + ATP = O-phospho-L-threonyl-[protein] + ADP + H(+)</text>
        <dbReference type="Rhea" id="RHEA:46608"/>
        <dbReference type="Rhea" id="RHEA-COMP:11060"/>
        <dbReference type="Rhea" id="RHEA-COMP:11605"/>
        <dbReference type="ChEBI" id="CHEBI:15378"/>
        <dbReference type="ChEBI" id="CHEBI:30013"/>
        <dbReference type="ChEBI" id="CHEBI:30616"/>
        <dbReference type="ChEBI" id="CHEBI:61977"/>
        <dbReference type="ChEBI" id="CHEBI:456216"/>
        <dbReference type="EC" id="2.7.11.24"/>
    </reaction>
</comment>
<evidence type="ECO:0000256" key="12">
    <source>
        <dbReference type="SAM" id="MobiDB-lite"/>
    </source>
</evidence>
<dbReference type="PROSITE" id="PS00107">
    <property type="entry name" value="PROTEIN_KINASE_ATP"/>
    <property type="match status" value="1"/>
</dbReference>
<dbReference type="InterPro" id="IPR011009">
    <property type="entry name" value="Kinase-like_dom_sf"/>
</dbReference>
<evidence type="ECO:0000256" key="8">
    <source>
        <dbReference type="ARBA" id="ARBA00022840"/>
    </source>
</evidence>
<keyword evidence="5" id="KW-0808">Transferase</keyword>
<comment type="caution">
    <text evidence="14">The sequence shown here is derived from an EMBL/GenBank/DDBJ whole genome shotgun (WGS) entry which is preliminary data.</text>
</comment>
<name>A0AAV8QBA6_ENSVE</name>
<evidence type="ECO:0000256" key="7">
    <source>
        <dbReference type="ARBA" id="ARBA00022777"/>
    </source>
</evidence>
<dbReference type="CDD" id="cd07859">
    <property type="entry name" value="STKc_TDY_MAPK"/>
    <property type="match status" value="1"/>
</dbReference>
<accession>A0AAV8QBA6</accession>
<dbReference type="GO" id="GO:0005524">
    <property type="term" value="F:ATP binding"/>
    <property type="evidence" value="ECO:0007669"/>
    <property type="project" value="UniProtKB-UniRule"/>
</dbReference>
<evidence type="ECO:0000313" key="15">
    <source>
        <dbReference type="Proteomes" id="UP001222027"/>
    </source>
</evidence>
<evidence type="ECO:0000256" key="4">
    <source>
        <dbReference type="ARBA" id="ARBA00022553"/>
    </source>
</evidence>
<dbReference type="PROSITE" id="PS50011">
    <property type="entry name" value="PROTEIN_KINASE_DOM"/>
    <property type="match status" value="1"/>
</dbReference>
<gene>
    <name evidence="14" type="ORF">OPV22_000634</name>
</gene>
<keyword evidence="3" id="KW-0723">Serine/threonine-protein kinase</keyword>
<evidence type="ECO:0000256" key="2">
    <source>
        <dbReference type="ARBA" id="ARBA00012411"/>
    </source>
</evidence>
<keyword evidence="4" id="KW-0597">Phosphoprotein</keyword>
<keyword evidence="8 11" id="KW-0067">ATP-binding</keyword>
<dbReference type="AlphaFoldDB" id="A0AAV8QBA6"/>
<organism evidence="14 15">
    <name type="scientific">Ensete ventricosum</name>
    <name type="common">Abyssinian banana</name>
    <name type="synonym">Musa ensete</name>
    <dbReference type="NCBI Taxonomy" id="4639"/>
    <lineage>
        <taxon>Eukaryota</taxon>
        <taxon>Viridiplantae</taxon>
        <taxon>Streptophyta</taxon>
        <taxon>Embryophyta</taxon>
        <taxon>Tracheophyta</taxon>
        <taxon>Spermatophyta</taxon>
        <taxon>Magnoliopsida</taxon>
        <taxon>Liliopsida</taxon>
        <taxon>Zingiberales</taxon>
        <taxon>Musaceae</taxon>
        <taxon>Ensete</taxon>
    </lineage>
</organism>
<evidence type="ECO:0000256" key="11">
    <source>
        <dbReference type="PROSITE-ProRule" id="PRU10141"/>
    </source>
</evidence>
<feature type="region of interest" description="Disordered" evidence="12">
    <location>
        <begin position="413"/>
        <end position="454"/>
    </location>
</feature>
<dbReference type="SUPFAM" id="SSF56112">
    <property type="entry name" value="Protein kinase-like (PK-like)"/>
    <property type="match status" value="1"/>
</dbReference>
<dbReference type="GO" id="GO:0004707">
    <property type="term" value="F:MAP kinase activity"/>
    <property type="evidence" value="ECO:0007669"/>
    <property type="project" value="UniProtKB-EC"/>
</dbReference>
<dbReference type="FunFam" id="1.10.510.10:FF:000017">
    <property type="entry name" value="Mitogen-activated protein kinase"/>
    <property type="match status" value="1"/>
</dbReference>
<dbReference type="FunFam" id="3.30.200.20:FF:000046">
    <property type="entry name" value="Mitogen-activated protein kinase"/>
    <property type="match status" value="1"/>
</dbReference>
<sequence length="604" mass="68702">MQQDQRKKNTSEMDFFTEYGDVSRYKVQEVIGKGSYGLVCSAIDTHTGEKVAIKKIHDIFEHISDAARILREIKLLRLLRHPDIVEIKHIMLPPSRKDFKDIYVVFELMESDLHQVIKANDDLTREHYQFFLYQLLRALKYIHTANVYHRDLKPKNILANANCKLKVCDFGLARVAFNDTPTTIFWTDYVATRWYRAPELCGSFYSKYTPAIDIWSIGCIFAELLIGKPLFPGKNVVHQLDLMTDLLGTPSLDTISRVRNEKARKYLSSMRKKQPVPFSQKFPNADPLALKLLERLLAFDPKDRPSAAEALADPYFKGLSKLEREPSCQPISKMEFEFERHRVSKEDIRELIFREILEYHPQLLKEYINGTERPNFLYPSAVDQFRKQFAYLEENRGKSGPVLPLERKHVSLPRSTVVHSTSVPPREQPNLTSSRGSQVTDDTSDNPGDSGAPRNVARIAQLPHRIPTAKPGRVVGSVLPYEHGGPKEPNDPRRLIRNHGFPPPPVIPPTCFNRAMANPTCSERNSVEAERLMMDWNPSRPVPDWVMDMGVHPFCQPRGAKADSTEDGMIVDANMLPPKPTYNGIAAAANMGAGVMQFGVARTK</sequence>
<dbReference type="Gene3D" id="1.10.510.10">
    <property type="entry name" value="Transferase(Phosphotransferase) domain 1"/>
    <property type="match status" value="1"/>
</dbReference>
<comment type="similarity">
    <text evidence="1">Belongs to the protein kinase superfamily. CMGC Ser/Thr protein kinase family. MAP kinase subfamily.</text>
</comment>
<dbReference type="InterPro" id="IPR000719">
    <property type="entry name" value="Prot_kinase_dom"/>
</dbReference>
<evidence type="ECO:0000256" key="6">
    <source>
        <dbReference type="ARBA" id="ARBA00022741"/>
    </source>
</evidence>
<keyword evidence="15" id="KW-1185">Reference proteome</keyword>
<dbReference type="Pfam" id="PF00069">
    <property type="entry name" value="Pkinase"/>
    <property type="match status" value="1"/>
</dbReference>
<dbReference type="EMBL" id="JAQQAF010000001">
    <property type="protein sequence ID" value="KAJ8510200.1"/>
    <property type="molecule type" value="Genomic_DNA"/>
</dbReference>
<dbReference type="Proteomes" id="UP001222027">
    <property type="component" value="Unassembled WGS sequence"/>
</dbReference>
<proteinExistence type="inferred from homology"/>
<dbReference type="SMART" id="SM00220">
    <property type="entry name" value="S_TKc"/>
    <property type="match status" value="1"/>
</dbReference>
<dbReference type="PANTHER" id="PTHR24055">
    <property type="entry name" value="MITOGEN-ACTIVATED PROTEIN KINASE"/>
    <property type="match status" value="1"/>
</dbReference>
<dbReference type="InterPro" id="IPR017441">
    <property type="entry name" value="Protein_kinase_ATP_BS"/>
</dbReference>
<feature type="binding site" evidence="11">
    <location>
        <position position="55"/>
    </location>
    <ligand>
        <name>ATP</name>
        <dbReference type="ChEBI" id="CHEBI:30616"/>
    </ligand>
</feature>
<dbReference type="InterPro" id="IPR003527">
    <property type="entry name" value="MAP_kinase_CS"/>
</dbReference>
<feature type="compositionally biased region" description="Polar residues" evidence="12">
    <location>
        <begin position="413"/>
        <end position="447"/>
    </location>
</feature>
<feature type="domain" description="Protein kinase" evidence="13">
    <location>
        <begin position="25"/>
        <end position="316"/>
    </location>
</feature>
<evidence type="ECO:0000313" key="14">
    <source>
        <dbReference type="EMBL" id="KAJ8510200.1"/>
    </source>
</evidence>
<dbReference type="EC" id="2.7.11.24" evidence="2"/>
<dbReference type="InterPro" id="IPR050117">
    <property type="entry name" value="MAPK"/>
</dbReference>
<comment type="catalytic activity">
    <reaction evidence="10">
        <text>L-seryl-[protein] + ATP = O-phospho-L-seryl-[protein] + ADP + H(+)</text>
        <dbReference type="Rhea" id="RHEA:17989"/>
        <dbReference type="Rhea" id="RHEA-COMP:9863"/>
        <dbReference type="Rhea" id="RHEA-COMP:11604"/>
        <dbReference type="ChEBI" id="CHEBI:15378"/>
        <dbReference type="ChEBI" id="CHEBI:29999"/>
        <dbReference type="ChEBI" id="CHEBI:30616"/>
        <dbReference type="ChEBI" id="CHEBI:83421"/>
        <dbReference type="ChEBI" id="CHEBI:456216"/>
        <dbReference type="EC" id="2.7.11.24"/>
    </reaction>
</comment>
<dbReference type="Gene3D" id="3.30.200.20">
    <property type="entry name" value="Phosphorylase Kinase, domain 1"/>
    <property type="match status" value="1"/>
</dbReference>
<evidence type="ECO:0000256" key="1">
    <source>
        <dbReference type="ARBA" id="ARBA00008832"/>
    </source>
</evidence>
<dbReference type="PROSITE" id="PS01351">
    <property type="entry name" value="MAPK"/>
    <property type="match status" value="1"/>
</dbReference>
<evidence type="ECO:0000256" key="9">
    <source>
        <dbReference type="ARBA" id="ARBA00047592"/>
    </source>
</evidence>
<keyword evidence="6 11" id="KW-0547">Nucleotide-binding</keyword>
<evidence type="ECO:0000259" key="13">
    <source>
        <dbReference type="PROSITE" id="PS50011"/>
    </source>
</evidence>
<protein>
    <recommendedName>
        <fullName evidence="2">mitogen-activated protein kinase</fullName>
        <ecNumber evidence="2">2.7.11.24</ecNumber>
    </recommendedName>
</protein>
<evidence type="ECO:0000256" key="3">
    <source>
        <dbReference type="ARBA" id="ARBA00022527"/>
    </source>
</evidence>
<keyword evidence="7" id="KW-0418">Kinase</keyword>
<reference evidence="14 15" key="1">
    <citation type="submission" date="2022-12" db="EMBL/GenBank/DDBJ databases">
        <title>Chromosome-scale assembly of the Ensete ventricosum genome.</title>
        <authorList>
            <person name="Dussert Y."/>
            <person name="Stocks J."/>
            <person name="Wendawek A."/>
            <person name="Woldeyes F."/>
            <person name="Nichols R.A."/>
            <person name="Borrell J.S."/>
        </authorList>
    </citation>
    <scope>NUCLEOTIDE SEQUENCE [LARGE SCALE GENOMIC DNA]</scope>
    <source>
        <strain evidence="15">cv. Maze</strain>
        <tissue evidence="14">Seeds</tissue>
    </source>
</reference>